<dbReference type="AlphaFoldDB" id="A0A1I4E9U0"/>
<dbReference type="Proteomes" id="UP000198851">
    <property type="component" value="Unassembled WGS sequence"/>
</dbReference>
<dbReference type="Gene3D" id="3.30.930.10">
    <property type="entry name" value="Bira Bifunctional Protein, Domain 2"/>
    <property type="match status" value="1"/>
</dbReference>
<dbReference type="EMBL" id="FOSZ01000004">
    <property type="protein sequence ID" value="SFL01680.1"/>
    <property type="molecule type" value="Genomic_DNA"/>
</dbReference>
<dbReference type="Gene3D" id="2.30.30.100">
    <property type="match status" value="1"/>
</dbReference>
<keyword evidence="4" id="KW-1185">Reference proteome</keyword>
<protein>
    <submittedName>
        <fullName evidence="3">Biotin-(Acetyl-CoA carboxylase) ligase</fullName>
    </submittedName>
</protein>
<sequence>MTSAPHFPPLFEGLGLTGAADPFAKAQLQATMGCDAGLVVYNIAADQMRAAIVFAPEVPLEAAMPVMICCAIGFQNALGALAPPEVGVHLDWTGGIYVNGASCGRMQVAASTDDPSAEPDWLVVGLELPLLPIDPNTPGNTPNQTCLFEEGCVDIPPEDLLSAWVRHTLVWINRMEDAGMKPLNEEWRGLAKNLGEEVSFSLAGNTHSGLFVGVDEHFGMLLRDGDDTRLIPLSTLLQGDT</sequence>
<dbReference type="GO" id="GO:0016874">
    <property type="term" value="F:ligase activity"/>
    <property type="evidence" value="ECO:0007669"/>
    <property type="project" value="UniProtKB-KW"/>
</dbReference>
<organism evidence="3 4">
    <name type="scientific">Shimia haliotis</name>
    <dbReference type="NCBI Taxonomy" id="1280847"/>
    <lineage>
        <taxon>Bacteria</taxon>
        <taxon>Pseudomonadati</taxon>
        <taxon>Pseudomonadota</taxon>
        <taxon>Alphaproteobacteria</taxon>
        <taxon>Rhodobacterales</taxon>
        <taxon>Roseobacteraceae</taxon>
    </lineage>
</organism>
<dbReference type="STRING" id="1280847.SAMN04488036_10481"/>
<dbReference type="InterPro" id="IPR045864">
    <property type="entry name" value="aa-tRNA-synth_II/BPL/LPL"/>
</dbReference>
<evidence type="ECO:0000259" key="1">
    <source>
        <dbReference type="Pfam" id="PF14563"/>
    </source>
</evidence>
<keyword evidence="3" id="KW-0436">Ligase</keyword>
<evidence type="ECO:0000313" key="4">
    <source>
        <dbReference type="Proteomes" id="UP000198851"/>
    </source>
</evidence>
<name>A0A1I4E9U0_9RHOB</name>
<dbReference type="RefSeq" id="WP_093323718.1">
    <property type="nucleotide sequence ID" value="NZ_FOSZ01000004.1"/>
</dbReference>
<feature type="domain" description="DUF4444" evidence="1">
    <location>
        <begin position="206"/>
        <end position="237"/>
    </location>
</feature>
<gene>
    <name evidence="3" type="ORF">SAMN04488036_10481</name>
</gene>
<evidence type="ECO:0000259" key="2">
    <source>
        <dbReference type="Pfam" id="PF16917"/>
    </source>
</evidence>
<accession>A0A1I4E9U0</accession>
<dbReference type="InterPro" id="IPR004143">
    <property type="entry name" value="BPL_LPL_catalytic"/>
</dbReference>
<dbReference type="Pfam" id="PF16917">
    <property type="entry name" value="BPL_LplA_LipB_2"/>
    <property type="match status" value="1"/>
</dbReference>
<dbReference type="OrthoDB" id="7657788at2"/>
<feature type="domain" description="BPL/LPL catalytic" evidence="2">
    <location>
        <begin position="7"/>
        <end position="188"/>
    </location>
</feature>
<evidence type="ECO:0000313" key="3">
    <source>
        <dbReference type="EMBL" id="SFL01680.1"/>
    </source>
</evidence>
<proteinExistence type="predicted"/>
<reference evidence="4" key="1">
    <citation type="submission" date="2016-10" db="EMBL/GenBank/DDBJ databases">
        <authorList>
            <person name="Varghese N."/>
            <person name="Submissions S."/>
        </authorList>
    </citation>
    <scope>NUCLEOTIDE SEQUENCE [LARGE SCALE GENOMIC DNA]</scope>
    <source>
        <strain evidence="4">DSM 28453</strain>
    </source>
</reference>
<dbReference type="InterPro" id="IPR028044">
    <property type="entry name" value="DUF4444"/>
</dbReference>
<dbReference type="Pfam" id="PF14563">
    <property type="entry name" value="DUF4444"/>
    <property type="match status" value="1"/>
</dbReference>
<dbReference type="SUPFAM" id="SSF55681">
    <property type="entry name" value="Class II aaRS and biotin synthetases"/>
    <property type="match status" value="1"/>
</dbReference>